<feature type="compositionally biased region" description="Polar residues" evidence="1">
    <location>
        <begin position="69"/>
        <end position="79"/>
    </location>
</feature>
<proteinExistence type="predicted"/>
<organism evidence="2 3">
    <name type="scientific">Undibacterium nitidum</name>
    <dbReference type="NCBI Taxonomy" id="2762298"/>
    <lineage>
        <taxon>Bacteria</taxon>
        <taxon>Pseudomonadati</taxon>
        <taxon>Pseudomonadota</taxon>
        <taxon>Betaproteobacteria</taxon>
        <taxon>Burkholderiales</taxon>
        <taxon>Oxalobacteraceae</taxon>
        <taxon>Undibacterium</taxon>
    </lineage>
</organism>
<evidence type="ECO:0000313" key="3">
    <source>
        <dbReference type="Proteomes" id="UP000627446"/>
    </source>
</evidence>
<dbReference type="RefSeq" id="WP_186915919.1">
    <property type="nucleotide sequence ID" value="NZ_JACOFZ010000002.1"/>
</dbReference>
<dbReference type="Proteomes" id="UP000627446">
    <property type="component" value="Unassembled WGS sequence"/>
</dbReference>
<name>A0A923KPA8_9BURK</name>
<dbReference type="AlphaFoldDB" id="A0A923KPA8"/>
<comment type="caution">
    <text evidence="2">The sequence shown here is derived from an EMBL/GenBank/DDBJ whole genome shotgun (WGS) entry which is preliminary data.</text>
</comment>
<protein>
    <submittedName>
        <fullName evidence="2">Uncharacterized protein</fullName>
    </submittedName>
</protein>
<dbReference type="EMBL" id="JACOFZ010000002">
    <property type="protein sequence ID" value="MBC3881583.1"/>
    <property type="molecule type" value="Genomic_DNA"/>
</dbReference>
<gene>
    <name evidence="2" type="ORF">H8K36_09385</name>
</gene>
<sequence length="97" mass="11250">MVKELNLRLKIVEEDYPLLYQFLVSETNQMRRTRKLYTLAENALRTLPQGEGIAVKINTRNIPIIPQHDPTQPETSTVTESDRPKRGSFADSFQFDE</sequence>
<reference evidence="2" key="1">
    <citation type="submission" date="2020-08" db="EMBL/GenBank/DDBJ databases">
        <title>Novel species isolated from subtropical streams in China.</title>
        <authorList>
            <person name="Lu H."/>
        </authorList>
    </citation>
    <scope>NUCLEOTIDE SEQUENCE</scope>
    <source>
        <strain evidence="2">LX22W</strain>
    </source>
</reference>
<accession>A0A923KPA8</accession>
<feature type="region of interest" description="Disordered" evidence="1">
    <location>
        <begin position="64"/>
        <end position="97"/>
    </location>
</feature>
<evidence type="ECO:0000313" key="2">
    <source>
        <dbReference type="EMBL" id="MBC3881583.1"/>
    </source>
</evidence>
<evidence type="ECO:0000256" key="1">
    <source>
        <dbReference type="SAM" id="MobiDB-lite"/>
    </source>
</evidence>
<keyword evidence="3" id="KW-1185">Reference proteome</keyword>